<gene>
    <name evidence="2" type="ORF">EBO15_31015</name>
</gene>
<dbReference type="AlphaFoldDB" id="A0A3M2LSD1"/>
<feature type="compositionally biased region" description="Basic and acidic residues" evidence="1">
    <location>
        <begin position="1"/>
        <end position="12"/>
    </location>
</feature>
<feature type="region of interest" description="Disordered" evidence="1">
    <location>
        <begin position="1"/>
        <end position="66"/>
    </location>
</feature>
<reference evidence="2 3" key="1">
    <citation type="submission" date="2018-10" db="EMBL/GenBank/DDBJ databases">
        <title>Isolation from soil.</title>
        <authorList>
            <person name="Hu J."/>
        </authorList>
    </citation>
    <scope>NUCLEOTIDE SEQUENCE [LARGE SCALE GENOMIC DNA]</scope>
    <source>
        <strain evidence="2 3">NEAU-Ht49</strain>
    </source>
</reference>
<comment type="caution">
    <text evidence="2">The sequence shown here is derived from an EMBL/GenBank/DDBJ whole genome shotgun (WGS) entry which is preliminary data.</text>
</comment>
<sequence length="66" mass="6606">MASDKDTAKEKSSASAGPDTVAEKLSAMLGKSSESAESDVSGPEGPDAKPAGRRSKAPDGSDPYHG</sequence>
<evidence type="ECO:0000313" key="3">
    <source>
        <dbReference type="Proteomes" id="UP000282674"/>
    </source>
</evidence>
<accession>A0A3M2LSD1</accession>
<evidence type="ECO:0000313" key="2">
    <source>
        <dbReference type="EMBL" id="RMI38995.1"/>
    </source>
</evidence>
<feature type="compositionally biased region" description="Basic and acidic residues" evidence="1">
    <location>
        <begin position="56"/>
        <end position="66"/>
    </location>
</feature>
<keyword evidence="3" id="KW-1185">Reference proteome</keyword>
<name>A0A3M2LSD1_9ACTN</name>
<organism evidence="2 3">
    <name type="scientific">Actinomadura harenae</name>
    <dbReference type="NCBI Taxonomy" id="2483351"/>
    <lineage>
        <taxon>Bacteria</taxon>
        <taxon>Bacillati</taxon>
        <taxon>Actinomycetota</taxon>
        <taxon>Actinomycetes</taxon>
        <taxon>Streptosporangiales</taxon>
        <taxon>Thermomonosporaceae</taxon>
        <taxon>Actinomadura</taxon>
    </lineage>
</organism>
<proteinExistence type="predicted"/>
<dbReference type="RefSeq" id="WP_122198022.1">
    <property type="nucleotide sequence ID" value="NZ_JBHSKC010000012.1"/>
</dbReference>
<evidence type="ECO:0000256" key="1">
    <source>
        <dbReference type="SAM" id="MobiDB-lite"/>
    </source>
</evidence>
<protein>
    <submittedName>
        <fullName evidence="2">Uncharacterized protein</fullName>
    </submittedName>
</protein>
<dbReference type="EMBL" id="RFFG01000075">
    <property type="protein sequence ID" value="RMI38995.1"/>
    <property type="molecule type" value="Genomic_DNA"/>
</dbReference>
<dbReference type="Proteomes" id="UP000282674">
    <property type="component" value="Unassembled WGS sequence"/>
</dbReference>